<dbReference type="STRING" id="634436.SAMN05216361_0201"/>
<reference evidence="3" key="1">
    <citation type="submission" date="2016-11" db="EMBL/GenBank/DDBJ databases">
        <authorList>
            <person name="Varghese N."/>
            <person name="Submissions S."/>
        </authorList>
    </citation>
    <scope>NUCLEOTIDE SEQUENCE [LARGE SCALE GENOMIC DNA]</scope>
    <source>
        <strain evidence="3">CGMCC 1.8995</strain>
    </source>
</reference>
<evidence type="ECO:0000256" key="1">
    <source>
        <dbReference type="SAM" id="SignalP"/>
    </source>
</evidence>
<dbReference type="Proteomes" id="UP000184520">
    <property type="component" value="Unassembled WGS sequence"/>
</dbReference>
<keyword evidence="3" id="KW-1185">Reference proteome</keyword>
<proteinExistence type="predicted"/>
<accession>A0A1M5E067</accession>
<dbReference type="RefSeq" id="WP_073316639.1">
    <property type="nucleotide sequence ID" value="NZ_FQWD01000001.1"/>
</dbReference>
<name>A0A1M5E067_9ALTE</name>
<keyword evidence="1" id="KW-0732">Signal</keyword>
<evidence type="ECO:0000313" key="3">
    <source>
        <dbReference type="Proteomes" id="UP000184520"/>
    </source>
</evidence>
<feature type="chain" id="PRO_5013313707" evidence="1">
    <location>
        <begin position="22"/>
        <end position="806"/>
    </location>
</feature>
<dbReference type="AlphaFoldDB" id="A0A1M5E067"/>
<organism evidence="2 3">
    <name type="scientific">Marisediminitalea aggregata</name>
    <dbReference type="NCBI Taxonomy" id="634436"/>
    <lineage>
        <taxon>Bacteria</taxon>
        <taxon>Pseudomonadati</taxon>
        <taxon>Pseudomonadota</taxon>
        <taxon>Gammaproteobacteria</taxon>
        <taxon>Alteromonadales</taxon>
        <taxon>Alteromonadaceae</taxon>
        <taxon>Marisediminitalea</taxon>
    </lineage>
</organism>
<feature type="signal peptide" evidence="1">
    <location>
        <begin position="1"/>
        <end position="21"/>
    </location>
</feature>
<gene>
    <name evidence="2" type="ORF">SAMN05216361_0201</name>
</gene>
<protein>
    <submittedName>
        <fullName evidence="2">Uncharacterized protein</fullName>
    </submittedName>
</protein>
<sequence length="806" mass="92080">MLTWPLALVLFICLCSGFAEAFNYGRFITKPSRVIETQAASHIVINSLSFGKKSWSEDFPSSFVMHINLLRDKRNVSCRYQLAQTQAASQDITRFFDATLAMSLDKKGEVKKPDWQQYCKDTIAIEQVQLHALHKNLLGIDIAFSNHNHYKAVLHQGRFFPKQVISSHVHSAIAHDFNLKVLPESAFSRFSKIVVWGQPSVISNETKPPINHISLAAAGNIQASEGQYRGLISLLDSSSGEMCAVTIQRGTIHNNGNLLRFDGNWSSSNTKCGDLIESLDKISFYALSEEQLGVEVSFKNNSWFRATFPHIRGAKLQPFLADNDAEYTDLFHQEKYEEAPESPPPAKQKNTPQTLTDEEFWAQESWNTTLWESSSDSPKKRVFKRDHYKIVVTNTSPENGRRLSPVNKRFSLRVTNTALAVDLDFNGHCTSEAQMYLSFYKNLDDYEYAEEYIPEKPLRRFYKTHNVEDLPDIVTLLNYAHRAINTLCKQTSLTNIRLLVKHKEYPGLRVPYHTVSVGKVTLSSLPVIGGTYTKDAQPELTNRFQAMDEDAQLPVGFNTSYGGFKVNHTGWCESEPIIGVTMEQQYTQQAQPKYVFAESQFRNIASALGELYAYYCPGASKVNVRFSEQPKNTYCPLSSCKQLIADRQNKWRVVQVPWEELDYSYDYLSLMHFFHKGKLYQLNATNRFFSRFYVSFFEAYSELCYSSIKNPMKTDLSFTNVEYEDDITVSKRAIGTFTVYTEKEYGSLFAKHWANTGYSGEQRYTSWVNGAGGIQQIQRFIKKYGCDSDELQTVSHNIVQKARLIE</sequence>
<dbReference type="EMBL" id="FQWD01000001">
    <property type="protein sequence ID" value="SHF72637.1"/>
    <property type="molecule type" value="Genomic_DNA"/>
</dbReference>
<evidence type="ECO:0000313" key="2">
    <source>
        <dbReference type="EMBL" id="SHF72637.1"/>
    </source>
</evidence>